<proteinExistence type="predicted"/>
<dbReference type="AlphaFoldDB" id="A0A1R4FL88"/>
<feature type="domain" description="N-acetyltransferase" evidence="1">
    <location>
        <begin position="31"/>
        <end position="195"/>
    </location>
</feature>
<dbReference type="PROSITE" id="PS51186">
    <property type="entry name" value="GNAT"/>
    <property type="match status" value="1"/>
</dbReference>
<evidence type="ECO:0000259" key="1">
    <source>
        <dbReference type="PROSITE" id="PS51186"/>
    </source>
</evidence>
<reference evidence="2 3" key="1">
    <citation type="submission" date="2017-02" db="EMBL/GenBank/DDBJ databases">
        <authorList>
            <person name="Peterson S.W."/>
        </authorList>
    </citation>
    <scope>NUCLEOTIDE SEQUENCE [LARGE SCALE GENOMIC DNA]</scope>
    <source>
        <strain evidence="2 3">LMG 22410</strain>
    </source>
</reference>
<dbReference type="GO" id="GO:0016747">
    <property type="term" value="F:acyltransferase activity, transferring groups other than amino-acyl groups"/>
    <property type="evidence" value="ECO:0007669"/>
    <property type="project" value="InterPro"/>
</dbReference>
<evidence type="ECO:0000313" key="2">
    <source>
        <dbReference type="EMBL" id="SJM56656.1"/>
    </source>
</evidence>
<dbReference type="RefSeq" id="WP_086991470.1">
    <property type="nucleotide sequence ID" value="NZ_FUHU01000026.1"/>
</dbReference>
<evidence type="ECO:0000313" key="3">
    <source>
        <dbReference type="Proteomes" id="UP000195787"/>
    </source>
</evidence>
<keyword evidence="3" id="KW-1185">Reference proteome</keyword>
<dbReference type="InterPro" id="IPR000182">
    <property type="entry name" value="GNAT_dom"/>
</dbReference>
<gene>
    <name evidence="2" type="ORF">CZ674_05085</name>
</gene>
<sequence length="364" mass="40085">MSTLQITIAERELPENVDDTSESARLFREYVDLRNAISSEQTGGADDFSATYRESLGQAKGQTSERQHRLLAIHEGHVIGIGAVDVSLHELQAPAYADVGVHEGFRSRGVAAALLAEVDRLLHEEGRSATQTWVVHPPAPGPTRTAATGWGVVPADTPSVRFLERAGFALEQVERMSSLRLGAESPAMFERMRDTAAEKADGYSVRTWSGRTPDDELESLAQLHARMSTDVPAGALEVEPEQWDAKRLADYEQNALEHMQRQLLHAVAYDAHGAPVAFTLLSLGAGREVAFQEDTLVHADHRGHRLGALVKAANLLQLLEKHPERTRVTTWNAEENRHMLDVNEQLGFEAIGFEGAWQRREAAA</sequence>
<accession>A0A1R4FL88</accession>
<dbReference type="Gene3D" id="3.40.630.30">
    <property type="match status" value="1"/>
</dbReference>
<protein>
    <submittedName>
        <fullName evidence="2">GCN5-related N-acetyltransferase</fullName>
    </submittedName>
</protein>
<dbReference type="InterPro" id="IPR016181">
    <property type="entry name" value="Acyl_CoA_acyltransferase"/>
</dbReference>
<dbReference type="Proteomes" id="UP000195787">
    <property type="component" value="Unassembled WGS sequence"/>
</dbReference>
<dbReference type="CDD" id="cd04301">
    <property type="entry name" value="NAT_SF"/>
    <property type="match status" value="1"/>
</dbReference>
<dbReference type="GeneID" id="303172583"/>
<organism evidence="2 3">
    <name type="scientific">Agrococcus casei LMG 22410</name>
    <dbReference type="NCBI Taxonomy" id="1255656"/>
    <lineage>
        <taxon>Bacteria</taxon>
        <taxon>Bacillati</taxon>
        <taxon>Actinomycetota</taxon>
        <taxon>Actinomycetes</taxon>
        <taxon>Micrococcales</taxon>
        <taxon>Microbacteriaceae</taxon>
        <taxon>Agrococcus</taxon>
    </lineage>
</organism>
<keyword evidence="2" id="KW-0808">Transferase</keyword>
<dbReference type="OrthoDB" id="4119890at2"/>
<name>A0A1R4FL88_9MICO</name>
<dbReference type="SUPFAM" id="SSF55729">
    <property type="entry name" value="Acyl-CoA N-acyltransferases (Nat)"/>
    <property type="match status" value="1"/>
</dbReference>
<dbReference type="Pfam" id="PF00583">
    <property type="entry name" value="Acetyltransf_1"/>
    <property type="match status" value="1"/>
</dbReference>
<dbReference type="EMBL" id="FUHU01000026">
    <property type="protein sequence ID" value="SJM56656.1"/>
    <property type="molecule type" value="Genomic_DNA"/>
</dbReference>